<dbReference type="InterPro" id="IPR011662">
    <property type="entry name" value="Secretin/TonB_short_N"/>
</dbReference>
<keyword evidence="2 11" id="KW-0813">Transport</keyword>
<evidence type="ECO:0000256" key="7">
    <source>
        <dbReference type="ARBA" id="ARBA00023065"/>
    </source>
</evidence>
<dbReference type="Pfam" id="PF07660">
    <property type="entry name" value="STN"/>
    <property type="match status" value="1"/>
</dbReference>
<dbReference type="PROSITE" id="PS52016">
    <property type="entry name" value="TONB_DEPENDENT_REC_3"/>
    <property type="match status" value="1"/>
</dbReference>
<evidence type="ECO:0000313" key="14">
    <source>
        <dbReference type="EMBL" id="MBB3810244.1"/>
    </source>
</evidence>
<dbReference type="Gene3D" id="2.40.170.20">
    <property type="entry name" value="TonB-dependent receptor, beta-barrel domain"/>
    <property type="match status" value="1"/>
</dbReference>
<dbReference type="Pfam" id="PF07715">
    <property type="entry name" value="Plug"/>
    <property type="match status" value="1"/>
</dbReference>
<dbReference type="RefSeq" id="WP_183753114.1">
    <property type="nucleotide sequence ID" value="NZ_JACICC010000005.1"/>
</dbReference>
<evidence type="ECO:0000256" key="5">
    <source>
        <dbReference type="ARBA" id="ARBA00022692"/>
    </source>
</evidence>
<dbReference type="Proteomes" id="UP000537592">
    <property type="component" value="Unassembled WGS sequence"/>
</dbReference>
<dbReference type="InterPro" id="IPR036942">
    <property type="entry name" value="Beta-barrel_TonB_sf"/>
</dbReference>
<dbReference type="SUPFAM" id="SSF56935">
    <property type="entry name" value="Porins"/>
    <property type="match status" value="1"/>
</dbReference>
<evidence type="ECO:0000256" key="11">
    <source>
        <dbReference type="PROSITE-ProRule" id="PRU01360"/>
    </source>
</evidence>
<sequence>MAQNTPVAQEAPRAISIPAGPLTPALNRLAGLTGLQILFDADLTRGKTTSGVTGTLTPAQALDRVLAGTGVTARFTGAGQVALSGVPATSPIVNGAVENSLVLDEITVQGEKVSRDYFRTFTSIGVVTEQDLRDFNITTLTQAFNVLANTRSFVTADGNNSFAVRGLNAEGVTQPSRAAPIISVIIDGAPQNVEAMRRGSRGLWDVEQVEVLRGPQSTLQGRNSLGGSVLIKTKDPTFTPEAIIDGSVGGLSTRSGAFAVSAPLVDDQVAFRISGQISRETKDITYTDPTVKDLREDEFEQIRAKLLIKPHAVPGLKALLSFSRTHDKPGWNAVTGPDFFARRFDPTVGYAAEFRDTYVNRYGADISYEIAPGWTLTSLSTLSDTDLSIKSPAGAILQRGDKRDGRDFSQDLRLSFDPPGSKLSGVVGLFAGRYTTDIDSYLSTSALLPYGIPTATVQDLKANTATTSLAAYADLRYRVLDRWTLLGGGRLVHDRVAGRYTGEALDLAATQYNVGMCMVLGCVPTPVYGRLDERSSVTNPVFLPKIGIAFDITPDQTVAATATRGYRSGFSEAVAGTTTLRTVSPEYLWSYELAYRSKWFDNRLQFNANAFYYDYKNQQILTYNPSFPGQTVTENSGKSHAYGAEIEARWRPIEELTLFSSLGLLKTRFDRAVTAVGDLRGNEFPEAPAVTFAAGATWRHRSGFFIGADASYTDGFYSAGDLTNTPSRHIKSFMLVNAQAGYENEYGTVALFARNLLDKQYLTSIDETGLSATIGDGRLVGVRGTLRF</sequence>
<name>A0A7W6EHK3_9HYPH</name>
<keyword evidence="4" id="KW-0410">Iron transport</keyword>
<accession>A0A7W6EHK3</accession>
<keyword evidence="8 12" id="KW-0798">TonB box</keyword>
<dbReference type="AlphaFoldDB" id="A0A7W6EHK3"/>
<keyword evidence="14" id="KW-0675">Receptor</keyword>
<proteinExistence type="inferred from homology"/>
<feature type="domain" description="Secretin/TonB short N-terminal" evidence="13">
    <location>
        <begin position="35"/>
        <end position="86"/>
    </location>
</feature>
<keyword evidence="9 11" id="KW-0472">Membrane</keyword>
<dbReference type="GO" id="GO:0006826">
    <property type="term" value="P:iron ion transport"/>
    <property type="evidence" value="ECO:0007669"/>
    <property type="project" value="UniProtKB-KW"/>
</dbReference>
<evidence type="ECO:0000256" key="6">
    <source>
        <dbReference type="ARBA" id="ARBA00023004"/>
    </source>
</evidence>
<evidence type="ECO:0000256" key="3">
    <source>
        <dbReference type="ARBA" id="ARBA00022452"/>
    </source>
</evidence>
<comment type="caution">
    <text evidence="14">The sequence shown here is derived from an EMBL/GenBank/DDBJ whole genome shotgun (WGS) entry which is preliminary data.</text>
</comment>
<dbReference type="PANTHER" id="PTHR32552:SF81">
    <property type="entry name" value="TONB-DEPENDENT OUTER MEMBRANE RECEPTOR"/>
    <property type="match status" value="1"/>
</dbReference>
<dbReference type="PANTHER" id="PTHR32552">
    <property type="entry name" value="FERRICHROME IRON RECEPTOR-RELATED"/>
    <property type="match status" value="1"/>
</dbReference>
<evidence type="ECO:0000256" key="12">
    <source>
        <dbReference type="RuleBase" id="RU003357"/>
    </source>
</evidence>
<evidence type="ECO:0000256" key="2">
    <source>
        <dbReference type="ARBA" id="ARBA00022448"/>
    </source>
</evidence>
<keyword evidence="5 11" id="KW-0812">Transmembrane</keyword>
<evidence type="ECO:0000256" key="4">
    <source>
        <dbReference type="ARBA" id="ARBA00022496"/>
    </source>
</evidence>
<dbReference type="InterPro" id="IPR039426">
    <property type="entry name" value="TonB-dep_rcpt-like"/>
</dbReference>
<dbReference type="GO" id="GO:0009279">
    <property type="term" value="C:cell outer membrane"/>
    <property type="evidence" value="ECO:0007669"/>
    <property type="project" value="UniProtKB-SubCell"/>
</dbReference>
<keyword evidence="10 11" id="KW-0998">Cell outer membrane</keyword>
<keyword evidence="15" id="KW-1185">Reference proteome</keyword>
<organism evidence="14 15">
    <name type="scientific">Pseudochelatococcus contaminans</name>
    <dbReference type="NCBI Taxonomy" id="1538103"/>
    <lineage>
        <taxon>Bacteria</taxon>
        <taxon>Pseudomonadati</taxon>
        <taxon>Pseudomonadota</taxon>
        <taxon>Alphaproteobacteria</taxon>
        <taxon>Hyphomicrobiales</taxon>
        <taxon>Chelatococcaceae</taxon>
        <taxon>Pseudochelatococcus</taxon>
    </lineage>
</organism>
<evidence type="ECO:0000256" key="9">
    <source>
        <dbReference type="ARBA" id="ARBA00023136"/>
    </source>
</evidence>
<dbReference type="InterPro" id="IPR012910">
    <property type="entry name" value="Plug_dom"/>
</dbReference>
<gene>
    <name evidence="14" type="ORF">FHS81_002340</name>
</gene>
<dbReference type="Pfam" id="PF00593">
    <property type="entry name" value="TonB_dep_Rec_b-barrel"/>
    <property type="match status" value="1"/>
</dbReference>
<dbReference type="InterPro" id="IPR000531">
    <property type="entry name" value="Beta-barrel_TonB"/>
</dbReference>
<evidence type="ECO:0000313" key="15">
    <source>
        <dbReference type="Proteomes" id="UP000537592"/>
    </source>
</evidence>
<evidence type="ECO:0000256" key="8">
    <source>
        <dbReference type="ARBA" id="ARBA00023077"/>
    </source>
</evidence>
<comment type="subcellular location">
    <subcellularLocation>
        <location evidence="1 11">Cell outer membrane</location>
        <topology evidence="1 11">Multi-pass membrane protein</topology>
    </subcellularLocation>
</comment>
<reference evidence="14 15" key="1">
    <citation type="submission" date="2020-08" db="EMBL/GenBank/DDBJ databases">
        <title>Genomic Encyclopedia of Type Strains, Phase IV (KMG-IV): sequencing the most valuable type-strain genomes for metagenomic binning, comparative biology and taxonomic classification.</title>
        <authorList>
            <person name="Goeker M."/>
        </authorList>
    </citation>
    <scope>NUCLEOTIDE SEQUENCE [LARGE SCALE GENOMIC DNA]</scope>
    <source>
        <strain evidence="14 15">DSM 28760</strain>
    </source>
</reference>
<dbReference type="Gene3D" id="3.55.50.30">
    <property type="match status" value="1"/>
</dbReference>
<evidence type="ECO:0000256" key="10">
    <source>
        <dbReference type="ARBA" id="ARBA00023237"/>
    </source>
</evidence>
<keyword evidence="6" id="KW-0408">Iron</keyword>
<protein>
    <submittedName>
        <fullName evidence="14">Outer membrane receptor protein involved in Fe transport</fullName>
    </submittedName>
</protein>
<dbReference type="EMBL" id="JACICC010000005">
    <property type="protein sequence ID" value="MBB3810244.1"/>
    <property type="molecule type" value="Genomic_DNA"/>
</dbReference>
<comment type="similarity">
    <text evidence="11 12">Belongs to the TonB-dependent receptor family.</text>
</comment>
<evidence type="ECO:0000256" key="1">
    <source>
        <dbReference type="ARBA" id="ARBA00004571"/>
    </source>
</evidence>
<evidence type="ECO:0000259" key="13">
    <source>
        <dbReference type="SMART" id="SM00965"/>
    </source>
</evidence>
<dbReference type="SMART" id="SM00965">
    <property type="entry name" value="STN"/>
    <property type="match status" value="1"/>
</dbReference>
<keyword evidence="3 11" id="KW-1134">Transmembrane beta strand</keyword>
<keyword evidence="7" id="KW-0406">Ion transport</keyword>